<dbReference type="InterPro" id="IPR036047">
    <property type="entry name" value="F-box-like_dom_sf"/>
</dbReference>
<accession>A0ABM3R4B5</accession>
<evidence type="ECO:0000259" key="2">
    <source>
        <dbReference type="PROSITE" id="PS50181"/>
    </source>
</evidence>
<feature type="chain" id="PRO_5046649294" evidence="1">
    <location>
        <begin position="26"/>
        <end position="192"/>
    </location>
</feature>
<dbReference type="GeneID" id="110784005"/>
<keyword evidence="1" id="KW-0732">Signal</keyword>
<sequence length="192" mass="21958">MAKFVPRLPTIILFVVTLGLLLVNAASIVDIDHTRTKYRRSHDTQGDILSDLPRDVIHEICERLPLLDAARMSVLSHKWLDIWTSTPHLVFDYVFFYSVLKGEAQETKYGSIVSKILFQHEGPIHKFSLFVPPLKSCLDVAQWISHLSRNGLREFRLSNLCDARLKLNLSGDLEKLTLNIRGFQLISEAFQS</sequence>
<feature type="domain" description="F-box" evidence="2">
    <location>
        <begin position="46"/>
        <end position="94"/>
    </location>
</feature>
<feature type="signal peptide" evidence="1">
    <location>
        <begin position="1"/>
        <end position="25"/>
    </location>
</feature>
<dbReference type="InterPro" id="IPR001810">
    <property type="entry name" value="F-box_dom"/>
</dbReference>
<proteinExistence type="predicted"/>
<evidence type="ECO:0000313" key="4">
    <source>
        <dbReference type="RefSeq" id="XP_056690454.1"/>
    </source>
</evidence>
<protein>
    <submittedName>
        <fullName evidence="4">F-box/FBD/LRR-repeat protein At1g13570-like</fullName>
    </submittedName>
</protein>
<dbReference type="PANTHER" id="PTHR31639:SF237">
    <property type="entry name" value="F-BOX DOMAIN-CONTAINING PROTEIN"/>
    <property type="match status" value="1"/>
</dbReference>
<gene>
    <name evidence="4" type="primary">LOC110784005</name>
</gene>
<dbReference type="PANTHER" id="PTHR31639">
    <property type="entry name" value="F-BOX PROTEIN-LIKE"/>
    <property type="match status" value="1"/>
</dbReference>
<dbReference type="Proteomes" id="UP000813463">
    <property type="component" value="Chromosome 1"/>
</dbReference>
<dbReference type="SMART" id="SM00256">
    <property type="entry name" value="FBOX"/>
    <property type="match status" value="1"/>
</dbReference>
<dbReference type="Pfam" id="PF00646">
    <property type="entry name" value="F-box"/>
    <property type="match status" value="1"/>
</dbReference>
<organism evidence="3 4">
    <name type="scientific">Spinacia oleracea</name>
    <name type="common">Spinach</name>
    <dbReference type="NCBI Taxonomy" id="3562"/>
    <lineage>
        <taxon>Eukaryota</taxon>
        <taxon>Viridiplantae</taxon>
        <taxon>Streptophyta</taxon>
        <taxon>Embryophyta</taxon>
        <taxon>Tracheophyta</taxon>
        <taxon>Spermatophyta</taxon>
        <taxon>Magnoliopsida</taxon>
        <taxon>eudicotyledons</taxon>
        <taxon>Gunneridae</taxon>
        <taxon>Pentapetalae</taxon>
        <taxon>Caryophyllales</taxon>
        <taxon>Chenopodiaceae</taxon>
        <taxon>Chenopodioideae</taxon>
        <taxon>Anserineae</taxon>
        <taxon>Spinacia</taxon>
    </lineage>
</organism>
<dbReference type="RefSeq" id="XP_056690454.1">
    <property type="nucleotide sequence ID" value="XM_056834476.1"/>
</dbReference>
<keyword evidence="3" id="KW-1185">Reference proteome</keyword>
<reference evidence="4" key="2">
    <citation type="submission" date="2025-08" db="UniProtKB">
        <authorList>
            <consortium name="RefSeq"/>
        </authorList>
    </citation>
    <scope>IDENTIFICATION</scope>
    <source>
        <tissue evidence="4">Leaf</tissue>
    </source>
</reference>
<evidence type="ECO:0000313" key="3">
    <source>
        <dbReference type="Proteomes" id="UP000813463"/>
    </source>
</evidence>
<evidence type="ECO:0000256" key="1">
    <source>
        <dbReference type="SAM" id="SignalP"/>
    </source>
</evidence>
<dbReference type="PROSITE" id="PS50181">
    <property type="entry name" value="FBOX"/>
    <property type="match status" value="1"/>
</dbReference>
<dbReference type="SUPFAM" id="SSF81383">
    <property type="entry name" value="F-box domain"/>
    <property type="match status" value="1"/>
</dbReference>
<reference evidence="3" key="1">
    <citation type="journal article" date="2021" name="Nat. Commun.">
        <title>Genomic analyses provide insights into spinach domestication and the genetic basis of agronomic traits.</title>
        <authorList>
            <person name="Cai X."/>
            <person name="Sun X."/>
            <person name="Xu C."/>
            <person name="Sun H."/>
            <person name="Wang X."/>
            <person name="Ge C."/>
            <person name="Zhang Z."/>
            <person name="Wang Q."/>
            <person name="Fei Z."/>
            <person name="Jiao C."/>
            <person name="Wang Q."/>
        </authorList>
    </citation>
    <scope>NUCLEOTIDE SEQUENCE [LARGE SCALE GENOMIC DNA]</scope>
    <source>
        <strain evidence="3">cv. Varoflay</strain>
    </source>
</reference>
<name>A0ABM3R4B5_SPIOL</name>